<feature type="chain" id="PRO_5045500895" description="Porin domain-containing protein" evidence="4">
    <location>
        <begin position="26"/>
        <end position="366"/>
    </location>
</feature>
<keyword evidence="7" id="KW-1185">Reference proteome</keyword>
<proteinExistence type="predicted"/>
<dbReference type="Proteomes" id="UP000186206">
    <property type="component" value="Unassembled WGS sequence"/>
</dbReference>
<dbReference type="PANTHER" id="PTHR34501">
    <property type="entry name" value="PROTEIN YDDL-RELATED"/>
    <property type="match status" value="1"/>
</dbReference>
<dbReference type="Gene3D" id="2.40.160.10">
    <property type="entry name" value="Porin"/>
    <property type="match status" value="1"/>
</dbReference>
<sequence length="366" mass="39872">MEKMFKRTLLGAAVASIAMAGSATAASLTDNVDLYGQAAVSVWYGVDVPEGSDNDLNIENESRIGLRGTQEFKNFDPAIIWQIESGNVGDDGSDGKLGARDTFIGMQFDAGKFRFGRLTTPAYDIVDWPYTNPGLGNVFDWNTDIAGGAHIDRTGDHFRWDSKNYNGFTYALSTGAGTADVGNMFYSAAVHYTTGGLTLHAGYQDEGEAAVDKKDAADKNSLAKAEIGERSFYILGAEYNFGNGFHITAAVKEMQSKYSGKRELALADVSKQEQRAYSVTAQYDTAEWQYKLGYAMTNDLKTTGGAVNDDDTGDTAVTARVLYKLDPSAVIYADIRSYDMGRDTYEDKGDKAADRTNFGIGVEYYF</sequence>
<gene>
    <name evidence="6" type="ORF">BIY21_16435</name>
</gene>
<dbReference type="RefSeq" id="WP_075651135.1">
    <property type="nucleotide sequence ID" value="NZ_AP019657.1"/>
</dbReference>
<comment type="caution">
    <text evidence="6">The sequence shown here is derived from an EMBL/GenBank/DDBJ whole genome shotgun (WGS) entry which is preliminary data.</text>
</comment>
<evidence type="ECO:0000256" key="2">
    <source>
        <dbReference type="ARBA" id="ARBA00022729"/>
    </source>
</evidence>
<feature type="signal peptide" evidence="4">
    <location>
        <begin position="1"/>
        <end position="25"/>
    </location>
</feature>
<reference evidence="6 7" key="1">
    <citation type="submission" date="2016-09" db="EMBL/GenBank/DDBJ databases">
        <title>Genomic Taxonomy of the Vibrionaceae.</title>
        <authorList>
            <person name="Gonzalez-Castillo A."/>
            <person name="Gomez-Gil B."/>
            <person name="Enciso-Ibarra K."/>
        </authorList>
    </citation>
    <scope>NUCLEOTIDE SEQUENCE [LARGE SCALE GENOMIC DNA]</scope>
    <source>
        <strain evidence="6 7">CAIM 1731</strain>
    </source>
</reference>
<dbReference type="PANTHER" id="PTHR34501:SF2">
    <property type="entry name" value="OUTER MEMBRANE PORIN F-RELATED"/>
    <property type="match status" value="1"/>
</dbReference>
<dbReference type="InterPro" id="IPR033900">
    <property type="entry name" value="Gram_neg_porin_domain"/>
</dbReference>
<dbReference type="InterPro" id="IPR023614">
    <property type="entry name" value="Porin_dom_sf"/>
</dbReference>
<evidence type="ECO:0000313" key="6">
    <source>
        <dbReference type="EMBL" id="OLQ88566.1"/>
    </source>
</evidence>
<evidence type="ECO:0000256" key="3">
    <source>
        <dbReference type="ARBA" id="ARBA00023136"/>
    </source>
</evidence>
<dbReference type="SUPFAM" id="SSF56935">
    <property type="entry name" value="Porins"/>
    <property type="match status" value="1"/>
</dbReference>
<dbReference type="EMBL" id="MJMI01000114">
    <property type="protein sequence ID" value="OLQ88566.1"/>
    <property type="molecule type" value="Genomic_DNA"/>
</dbReference>
<keyword evidence="2 4" id="KW-0732">Signal</keyword>
<evidence type="ECO:0000256" key="4">
    <source>
        <dbReference type="SAM" id="SignalP"/>
    </source>
</evidence>
<keyword evidence="3" id="KW-0472">Membrane</keyword>
<dbReference type="InterPro" id="IPR050298">
    <property type="entry name" value="Gram-neg_bact_OMP"/>
</dbReference>
<organism evidence="6 7">
    <name type="scientific">Vibrio ponticus</name>
    <dbReference type="NCBI Taxonomy" id="265668"/>
    <lineage>
        <taxon>Bacteria</taxon>
        <taxon>Pseudomonadati</taxon>
        <taxon>Pseudomonadota</taxon>
        <taxon>Gammaproteobacteria</taxon>
        <taxon>Vibrionales</taxon>
        <taxon>Vibrionaceae</taxon>
        <taxon>Vibrio</taxon>
    </lineage>
</organism>
<protein>
    <recommendedName>
        <fullName evidence="5">Porin domain-containing protein</fullName>
    </recommendedName>
</protein>
<evidence type="ECO:0000256" key="1">
    <source>
        <dbReference type="ARBA" id="ARBA00004571"/>
    </source>
</evidence>
<comment type="subcellular location">
    <subcellularLocation>
        <location evidence="1">Cell outer membrane</location>
        <topology evidence="1">Multi-pass membrane protein</topology>
    </subcellularLocation>
</comment>
<dbReference type="CDD" id="cd00342">
    <property type="entry name" value="gram_neg_porins"/>
    <property type="match status" value="1"/>
</dbReference>
<dbReference type="Pfam" id="PF13609">
    <property type="entry name" value="Porin_4"/>
    <property type="match status" value="1"/>
</dbReference>
<accession>A0ABX3FAJ2</accession>
<evidence type="ECO:0000313" key="7">
    <source>
        <dbReference type="Proteomes" id="UP000186206"/>
    </source>
</evidence>
<name>A0ABX3FAJ2_9VIBR</name>
<feature type="domain" description="Porin" evidence="5">
    <location>
        <begin position="12"/>
        <end position="339"/>
    </location>
</feature>
<evidence type="ECO:0000259" key="5">
    <source>
        <dbReference type="Pfam" id="PF13609"/>
    </source>
</evidence>